<dbReference type="AlphaFoldDB" id="A0A221KCD1"/>
<dbReference type="RefSeq" id="WP_089415960.1">
    <property type="nucleotide sequence ID" value="NZ_CP022423.1"/>
</dbReference>
<gene>
    <name evidence="6" type="ORF">VITFI_CDS0888</name>
</gene>
<organism evidence="6 7">
    <name type="scientific">Vitreoscilla filiformis</name>
    <dbReference type="NCBI Taxonomy" id="63"/>
    <lineage>
        <taxon>Bacteria</taxon>
        <taxon>Pseudomonadati</taxon>
        <taxon>Pseudomonadota</taxon>
        <taxon>Betaproteobacteria</taxon>
        <taxon>Neisseriales</taxon>
        <taxon>Neisseriaceae</taxon>
        <taxon>Vitreoscilla</taxon>
    </lineage>
</organism>
<evidence type="ECO:0000259" key="5">
    <source>
        <dbReference type="PROSITE" id="PS51635"/>
    </source>
</evidence>
<evidence type="ECO:0000256" key="4">
    <source>
        <dbReference type="PROSITE-ProRule" id="PRU01161"/>
    </source>
</evidence>
<dbReference type="GO" id="GO:0016042">
    <property type="term" value="P:lipid catabolic process"/>
    <property type="evidence" value="ECO:0007669"/>
    <property type="project" value="UniProtKB-UniRule"/>
</dbReference>
<sequence>MAVPTLNLALQGGGAHGAFTWGVLDALLASGRCHPGAVSGTSAGAMNALALAHGWMEGGPEGAREALTRLWHAVAAGVPDGTLVLAGSDALAPRLTPLAQWMLHWTHYLAPEHANPLDLHPLRDLLHQQFDFERLRRECPLPLYIAATQANTGRLRLFREHELTPDMVLASACLPTLFRPTWIDGEPYWDGGYSANPPVLPLLLDEHARDTLLVLLMPRRYPSTPRSAADIHARTLDLAFNAPLLTELRQLGHWQAQARRGWWPALRRSERLLRAGRFHLLDGGEALAHQAPHSRLAVQRQYFEALRDLGRAETQRWLDGPGQHVGHTETADLNALFGGA</sequence>
<feature type="active site" description="Proton acceptor" evidence="4">
    <location>
        <position position="190"/>
    </location>
</feature>
<dbReference type="InterPro" id="IPR050301">
    <property type="entry name" value="NTE"/>
</dbReference>
<dbReference type="Pfam" id="PF01734">
    <property type="entry name" value="Patatin"/>
    <property type="match status" value="1"/>
</dbReference>
<dbReference type="PANTHER" id="PTHR14226:SF78">
    <property type="entry name" value="SLR0060 PROTEIN"/>
    <property type="match status" value="1"/>
</dbReference>
<feature type="active site" description="Nucleophile" evidence="4">
    <location>
        <position position="42"/>
    </location>
</feature>
<dbReference type="Gene3D" id="3.40.1090.10">
    <property type="entry name" value="Cytosolic phospholipase A2 catalytic domain"/>
    <property type="match status" value="2"/>
</dbReference>
<dbReference type="OrthoDB" id="9770965at2"/>
<keyword evidence="2 4" id="KW-0442">Lipid degradation</keyword>
<evidence type="ECO:0000313" key="7">
    <source>
        <dbReference type="Proteomes" id="UP000199729"/>
    </source>
</evidence>
<dbReference type="PANTHER" id="PTHR14226">
    <property type="entry name" value="NEUROPATHY TARGET ESTERASE/SWISS CHEESE D.MELANOGASTER"/>
    <property type="match status" value="1"/>
</dbReference>
<accession>A0A221KCD1</accession>
<feature type="domain" description="PNPLA" evidence="5">
    <location>
        <begin position="8"/>
        <end position="203"/>
    </location>
</feature>
<protein>
    <submittedName>
        <fullName evidence="6">Esterase</fullName>
    </submittedName>
</protein>
<feature type="short sequence motif" description="GXSXG" evidence="4">
    <location>
        <begin position="40"/>
        <end position="44"/>
    </location>
</feature>
<evidence type="ECO:0000256" key="3">
    <source>
        <dbReference type="ARBA" id="ARBA00023098"/>
    </source>
</evidence>
<dbReference type="InterPro" id="IPR016035">
    <property type="entry name" value="Acyl_Trfase/lysoPLipase"/>
</dbReference>
<dbReference type="EMBL" id="CP022423">
    <property type="protein sequence ID" value="ASM76666.1"/>
    <property type="molecule type" value="Genomic_DNA"/>
</dbReference>
<dbReference type="GO" id="GO:0016787">
    <property type="term" value="F:hydrolase activity"/>
    <property type="evidence" value="ECO:0007669"/>
    <property type="project" value="UniProtKB-UniRule"/>
</dbReference>
<dbReference type="PROSITE" id="PS51635">
    <property type="entry name" value="PNPLA"/>
    <property type="match status" value="1"/>
</dbReference>
<dbReference type="KEGG" id="vff:VITFI_CDS0888"/>
<name>A0A221KCD1_VITFI</name>
<proteinExistence type="predicted"/>
<reference evidence="6 7" key="1">
    <citation type="submission" date="2017-07" db="EMBL/GenBank/DDBJ databases">
        <title>Complete Genome Sequence of the cosmetic ferment Vitreoscilla filiformis (ATCC15551).</title>
        <authorList>
            <person name="Contreras S."/>
            <person name="Sagory-Zalkind P."/>
            <person name="Blanquart H."/>
            <person name="Iltis A."/>
            <person name="Morand S.C."/>
        </authorList>
    </citation>
    <scope>NUCLEOTIDE SEQUENCE [LARGE SCALE GENOMIC DNA]</scope>
    <source>
        <strain evidence="6 7">ATCC 15551</strain>
    </source>
</reference>
<dbReference type="InterPro" id="IPR002641">
    <property type="entry name" value="PNPLA_dom"/>
</dbReference>
<evidence type="ECO:0000256" key="1">
    <source>
        <dbReference type="ARBA" id="ARBA00022801"/>
    </source>
</evidence>
<keyword evidence="7" id="KW-1185">Reference proteome</keyword>
<dbReference type="SUPFAM" id="SSF52151">
    <property type="entry name" value="FabD/lysophospholipase-like"/>
    <property type="match status" value="1"/>
</dbReference>
<feature type="short sequence motif" description="DGA/G" evidence="4">
    <location>
        <begin position="190"/>
        <end position="192"/>
    </location>
</feature>
<evidence type="ECO:0000313" key="6">
    <source>
        <dbReference type="EMBL" id="ASM76666.1"/>
    </source>
</evidence>
<evidence type="ECO:0000256" key="2">
    <source>
        <dbReference type="ARBA" id="ARBA00022963"/>
    </source>
</evidence>
<keyword evidence="3 4" id="KW-0443">Lipid metabolism</keyword>
<keyword evidence="1 4" id="KW-0378">Hydrolase</keyword>
<dbReference type="Proteomes" id="UP000199729">
    <property type="component" value="Chromosome"/>
</dbReference>
<feature type="short sequence motif" description="GXGXXG" evidence="4">
    <location>
        <begin position="12"/>
        <end position="17"/>
    </location>
</feature>